<feature type="compositionally biased region" description="Low complexity" evidence="10">
    <location>
        <begin position="177"/>
        <end position="193"/>
    </location>
</feature>
<keyword evidence="3" id="KW-0813">Transport</keyword>
<keyword evidence="6" id="KW-0812">Transmembrane</keyword>
<dbReference type="Proteomes" id="UP000295050">
    <property type="component" value="Unassembled WGS sequence"/>
</dbReference>
<sequence>MRRLLDIALFVPLAAGIHVAAFGIASGPMGGAPGAGGAGGEDLVTLAAAPHSMAELARDWARQPAAQTDLAVPDRPQAAQAPRLPDAERMAAPVREPARPARPELGEVPPVAEMPPRPSVSRRNASLPGPREAPHADGPSRPDHAPDIASRSSPPPVTRNAPASEPQQARRAKGTEAVPQAGQAARAAAAPSLSSAMRGQLRAEWGGQILGRVTRHHRYPRGATAQGVALVELVVDREGNLVSARLLRSAGDATLDRAALATVHRASPFPKAPDGLDRARDSFAVPLRYERR</sequence>
<keyword evidence="9" id="KW-0472">Membrane</keyword>
<evidence type="ECO:0000256" key="9">
    <source>
        <dbReference type="ARBA" id="ARBA00023136"/>
    </source>
</evidence>
<dbReference type="GO" id="GO:0015031">
    <property type="term" value="P:protein transport"/>
    <property type="evidence" value="ECO:0007669"/>
    <property type="project" value="UniProtKB-KW"/>
</dbReference>
<dbReference type="InterPro" id="IPR006260">
    <property type="entry name" value="TonB/TolA_C"/>
</dbReference>
<feature type="compositionally biased region" description="Basic and acidic residues" evidence="10">
    <location>
        <begin position="96"/>
        <end position="105"/>
    </location>
</feature>
<evidence type="ECO:0000256" key="10">
    <source>
        <dbReference type="SAM" id="MobiDB-lite"/>
    </source>
</evidence>
<dbReference type="AlphaFoldDB" id="A0A4R2REL0"/>
<evidence type="ECO:0000256" key="4">
    <source>
        <dbReference type="ARBA" id="ARBA00022475"/>
    </source>
</evidence>
<gene>
    <name evidence="12" type="ORF">EV663_103147</name>
</gene>
<dbReference type="InterPro" id="IPR037682">
    <property type="entry name" value="TonB_C"/>
</dbReference>
<dbReference type="PROSITE" id="PS52015">
    <property type="entry name" value="TONB_CTD"/>
    <property type="match status" value="1"/>
</dbReference>
<dbReference type="RefSeq" id="WP_132950827.1">
    <property type="nucleotide sequence ID" value="NZ_SLXU01000003.1"/>
</dbReference>
<dbReference type="GO" id="GO:0055085">
    <property type="term" value="P:transmembrane transport"/>
    <property type="evidence" value="ECO:0007669"/>
    <property type="project" value="InterPro"/>
</dbReference>
<evidence type="ECO:0000313" key="12">
    <source>
        <dbReference type="EMBL" id="TCP61960.1"/>
    </source>
</evidence>
<evidence type="ECO:0000256" key="6">
    <source>
        <dbReference type="ARBA" id="ARBA00022692"/>
    </source>
</evidence>
<keyword evidence="5" id="KW-0997">Cell inner membrane</keyword>
<keyword evidence="13" id="KW-1185">Reference proteome</keyword>
<evidence type="ECO:0000256" key="7">
    <source>
        <dbReference type="ARBA" id="ARBA00022927"/>
    </source>
</evidence>
<evidence type="ECO:0000256" key="5">
    <source>
        <dbReference type="ARBA" id="ARBA00022519"/>
    </source>
</evidence>
<dbReference type="SUPFAM" id="SSF74653">
    <property type="entry name" value="TolA/TonB C-terminal domain"/>
    <property type="match status" value="1"/>
</dbReference>
<evidence type="ECO:0000256" key="2">
    <source>
        <dbReference type="ARBA" id="ARBA00006555"/>
    </source>
</evidence>
<dbReference type="EMBL" id="SLXU01000003">
    <property type="protein sequence ID" value="TCP61960.1"/>
    <property type="molecule type" value="Genomic_DNA"/>
</dbReference>
<dbReference type="NCBIfam" id="TIGR01352">
    <property type="entry name" value="tonB_Cterm"/>
    <property type="match status" value="1"/>
</dbReference>
<keyword evidence="7" id="KW-0653">Protein transport</keyword>
<evidence type="ECO:0000256" key="3">
    <source>
        <dbReference type="ARBA" id="ARBA00022448"/>
    </source>
</evidence>
<comment type="caution">
    <text evidence="12">The sequence shown here is derived from an EMBL/GenBank/DDBJ whole genome shotgun (WGS) entry which is preliminary data.</text>
</comment>
<evidence type="ECO:0000256" key="1">
    <source>
        <dbReference type="ARBA" id="ARBA00004383"/>
    </source>
</evidence>
<evidence type="ECO:0000313" key="13">
    <source>
        <dbReference type="Proteomes" id="UP000295050"/>
    </source>
</evidence>
<dbReference type="PANTHER" id="PTHR33446:SF2">
    <property type="entry name" value="PROTEIN TONB"/>
    <property type="match status" value="1"/>
</dbReference>
<organism evidence="12 13">
    <name type="scientific">Rhodovulum bhavnagarense</name>
    <dbReference type="NCBI Taxonomy" id="992286"/>
    <lineage>
        <taxon>Bacteria</taxon>
        <taxon>Pseudomonadati</taxon>
        <taxon>Pseudomonadota</taxon>
        <taxon>Alphaproteobacteria</taxon>
        <taxon>Rhodobacterales</taxon>
        <taxon>Paracoccaceae</taxon>
        <taxon>Rhodovulum</taxon>
    </lineage>
</organism>
<reference evidence="12 13" key="1">
    <citation type="submission" date="2019-03" db="EMBL/GenBank/DDBJ databases">
        <title>Genomic Encyclopedia of Type Strains, Phase IV (KMG-IV): sequencing the most valuable type-strain genomes for metagenomic binning, comparative biology and taxonomic classification.</title>
        <authorList>
            <person name="Goeker M."/>
        </authorList>
    </citation>
    <scope>NUCLEOTIDE SEQUENCE [LARGE SCALE GENOMIC DNA]</scope>
    <source>
        <strain evidence="12 13">DSM 24766</strain>
    </source>
</reference>
<keyword evidence="4" id="KW-1003">Cell membrane</keyword>
<dbReference type="OrthoDB" id="7722272at2"/>
<feature type="domain" description="TonB C-terminal" evidence="11">
    <location>
        <begin position="201"/>
        <end position="292"/>
    </location>
</feature>
<evidence type="ECO:0000259" key="11">
    <source>
        <dbReference type="PROSITE" id="PS52015"/>
    </source>
</evidence>
<name>A0A4R2REL0_9RHOB</name>
<feature type="region of interest" description="Disordered" evidence="10">
    <location>
        <begin position="66"/>
        <end position="193"/>
    </location>
</feature>
<dbReference type="PANTHER" id="PTHR33446">
    <property type="entry name" value="PROTEIN TONB-RELATED"/>
    <property type="match status" value="1"/>
</dbReference>
<proteinExistence type="inferred from homology"/>
<feature type="compositionally biased region" description="Basic and acidic residues" evidence="10">
    <location>
        <begin position="132"/>
        <end position="146"/>
    </location>
</feature>
<accession>A0A4R2REL0</accession>
<comment type="subcellular location">
    <subcellularLocation>
        <location evidence="1">Cell inner membrane</location>
        <topology evidence="1">Single-pass membrane protein</topology>
        <orientation evidence="1">Periplasmic side</orientation>
    </subcellularLocation>
</comment>
<evidence type="ECO:0000256" key="8">
    <source>
        <dbReference type="ARBA" id="ARBA00022989"/>
    </source>
</evidence>
<dbReference type="InterPro" id="IPR051045">
    <property type="entry name" value="TonB-dependent_transducer"/>
</dbReference>
<dbReference type="Gene3D" id="3.30.1150.10">
    <property type="match status" value="1"/>
</dbReference>
<comment type="similarity">
    <text evidence="2">Belongs to the TonB family.</text>
</comment>
<dbReference type="GO" id="GO:0031992">
    <property type="term" value="F:energy transducer activity"/>
    <property type="evidence" value="ECO:0007669"/>
    <property type="project" value="TreeGrafter"/>
</dbReference>
<dbReference type="Pfam" id="PF13103">
    <property type="entry name" value="TonB_2"/>
    <property type="match status" value="1"/>
</dbReference>
<dbReference type="GO" id="GO:0098797">
    <property type="term" value="C:plasma membrane protein complex"/>
    <property type="evidence" value="ECO:0007669"/>
    <property type="project" value="TreeGrafter"/>
</dbReference>
<keyword evidence="8" id="KW-1133">Transmembrane helix</keyword>
<protein>
    <submittedName>
        <fullName evidence="12">Protein TonB</fullName>
    </submittedName>
</protein>